<dbReference type="EMBL" id="JAKJKU010000003">
    <property type="protein sequence ID" value="MCF6774228.1"/>
    <property type="molecule type" value="Genomic_DNA"/>
</dbReference>
<comment type="caution">
    <text evidence="2">The sequence shown here is derived from an EMBL/GenBank/DDBJ whole genome shotgun (WGS) entry which is preliminary data.</text>
</comment>
<dbReference type="Gene3D" id="3.40.50.1110">
    <property type="entry name" value="SGNH hydrolase"/>
    <property type="match status" value="1"/>
</dbReference>
<dbReference type="InterPro" id="IPR036514">
    <property type="entry name" value="SGNH_hydro_sf"/>
</dbReference>
<evidence type="ECO:0008006" key="4">
    <source>
        <dbReference type="Google" id="ProtNLM"/>
    </source>
</evidence>
<sequence>MKISSMKLSLPACLLAMGLLTGVGLAASNASNVRADDQGDYVSFGDSLAANPNMLQILAGRNPVLGEVFKTPKIPAGYCATGQDIYANRMGNDTGVPVKNYACSGAQV</sequence>
<proteinExistence type="predicted"/>
<dbReference type="GeneID" id="92726774"/>
<feature type="chain" id="PRO_5047095949" description="Secreted protein" evidence="1">
    <location>
        <begin position="27"/>
        <end position="108"/>
    </location>
</feature>
<dbReference type="SUPFAM" id="SSF52266">
    <property type="entry name" value="SGNH hydrolase"/>
    <property type="match status" value="1"/>
</dbReference>
<feature type="signal peptide" evidence="1">
    <location>
        <begin position="1"/>
        <end position="26"/>
    </location>
</feature>
<gene>
    <name evidence="2" type="ORF">L3H44_07370</name>
</gene>
<reference evidence="2 3" key="1">
    <citation type="submission" date="2022-01" db="EMBL/GenBank/DDBJ databases">
        <title>Identification and Characterization of Corynebacterium sp.</title>
        <authorList>
            <person name="Luo Q."/>
            <person name="Qu P."/>
            <person name="Chen Q."/>
        </authorList>
    </citation>
    <scope>NUCLEOTIDE SEQUENCE [LARGE SCALE GENOMIC DNA]</scope>
    <source>
        <strain evidence="2 3">MC-12</strain>
    </source>
</reference>
<keyword evidence="3" id="KW-1185">Reference proteome</keyword>
<evidence type="ECO:0000313" key="3">
    <source>
        <dbReference type="Proteomes" id="UP001200604"/>
    </source>
</evidence>
<dbReference type="RefSeq" id="WP_146003229.1">
    <property type="nucleotide sequence ID" value="NZ_JAFFSY010000002.1"/>
</dbReference>
<keyword evidence="1" id="KW-0732">Signal</keyword>
<dbReference type="Proteomes" id="UP001200604">
    <property type="component" value="Unassembled WGS sequence"/>
</dbReference>
<accession>A0ABS9HK84</accession>
<name>A0ABS9HK84_9CORY</name>
<protein>
    <recommendedName>
        <fullName evidence="4">Secreted protein</fullName>
    </recommendedName>
</protein>
<organism evidence="2 3">
    <name type="scientific">Corynebacterium parakroppenstedtii</name>
    <dbReference type="NCBI Taxonomy" id="2828363"/>
    <lineage>
        <taxon>Bacteria</taxon>
        <taxon>Bacillati</taxon>
        <taxon>Actinomycetota</taxon>
        <taxon>Actinomycetes</taxon>
        <taxon>Mycobacteriales</taxon>
        <taxon>Corynebacteriaceae</taxon>
        <taxon>Corynebacterium</taxon>
    </lineage>
</organism>
<evidence type="ECO:0000256" key="1">
    <source>
        <dbReference type="SAM" id="SignalP"/>
    </source>
</evidence>
<evidence type="ECO:0000313" key="2">
    <source>
        <dbReference type="EMBL" id="MCF6774228.1"/>
    </source>
</evidence>